<keyword evidence="4" id="KW-1185">Reference proteome</keyword>
<dbReference type="Gene3D" id="3.10.620.30">
    <property type="match status" value="1"/>
</dbReference>
<feature type="domain" description="Transglutaminase-like" evidence="2">
    <location>
        <begin position="186"/>
        <end position="244"/>
    </location>
</feature>
<dbReference type="Pfam" id="PF01841">
    <property type="entry name" value="Transglut_core"/>
    <property type="match status" value="1"/>
</dbReference>
<dbReference type="PANTHER" id="PTHR33490">
    <property type="entry name" value="BLR5614 PROTEIN-RELATED"/>
    <property type="match status" value="1"/>
</dbReference>
<dbReference type="InterPro" id="IPR002931">
    <property type="entry name" value="Transglutaminase-like"/>
</dbReference>
<feature type="signal peptide" evidence="1">
    <location>
        <begin position="1"/>
        <end position="23"/>
    </location>
</feature>
<sequence>MRSFFLLLTTVCLLALPFSTAAAATGTADTSAWLDLTQVEDGIVGSSYKAADKSTIMLLIAKSGTTYTYKLKASGKTEYFPLQLGDGSYSISLMEGVGGGKYKKIGTAAIDLKLSDASRVFLGSVQNVDWKSATAAVAKAKEITKNKKTDDDKIKAIHDYIVKTISYDSKLSTTVSADYIPDAGRTLKSGKGICYDYSSLFAVMARSVGIPTKLVMGTSDYVKGYHAWNQVLNNGKWVIIDSTIDASLGKNVGDTIVKASGKYTATKLY</sequence>
<evidence type="ECO:0000313" key="4">
    <source>
        <dbReference type="Proteomes" id="UP000612456"/>
    </source>
</evidence>
<evidence type="ECO:0000259" key="2">
    <source>
        <dbReference type="SMART" id="SM00460"/>
    </source>
</evidence>
<evidence type="ECO:0000313" key="3">
    <source>
        <dbReference type="EMBL" id="GGD64578.1"/>
    </source>
</evidence>
<dbReference type="EMBL" id="BMHP01000002">
    <property type="protein sequence ID" value="GGD64578.1"/>
    <property type="molecule type" value="Genomic_DNA"/>
</dbReference>
<accession>A0A916YWR4</accession>
<dbReference type="SMART" id="SM00460">
    <property type="entry name" value="TGc"/>
    <property type="match status" value="1"/>
</dbReference>
<evidence type="ECO:0000256" key="1">
    <source>
        <dbReference type="SAM" id="SignalP"/>
    </source>
</evidence>
<dbReference type="AlphaFoldDB" id="A0A916YWR4"/>
<dbReference type="SUPFAM" id="SSF54001">
    <property type="entry name" value="Cysteine proteinases"/>
    <property type="match status" value="1"/>
</dbReference>
<reference evidence="3" key="1">
    <citation type="journal article" date="2014" name="Int. J. Syst. Evol. Microbiol.">
        <title>Complete genome sequence of Corynebacterium casei LMG S-19264T (=DSM 44701T), isolated from a smear-ripened cheese.</title>
        <authorList>
            <consortium name="US DOE Joint Genome Institute (JGI-PGF)"/>
            <person name="Walter F."/>
            <person name="Albersmeier A."/>
            <person name="Kalinowski J."/>
            <person name="Ruckert C."/>
        </authorList>
    </citation>
    <scope>NUCLEOTIDE SEQUENCE</scope>
    <source>
        <strain evidence="3">CGMCC 1.15178</strain>
    </source>
</reference>
<keyword evidence="1" id="KW-0732">Signal</keyword>
<proteinExistence type="predicted"/>
<dbReference type="Proteomes" id="UP000612456">
    <property type="component" value="Unassembled WGS sequence"/>
</dbReference>
<gene>
    <name evidence="3" type="ORF">GCM10010911_22950</name>
</gene>
<organism evidence="3 4">
    <name type="scientific">Paenibacillus nasutitermitis</name>
    <dbReference type="NCBI Taxonomy" id="1652958"/>
    <lineage>
        <taxon>Bacteria</taxon>
        <taxon>Bacillati</taxon>
        <taxon>Bacillota</taxon>
        <taxon>Bacilli</taxon>
        <taxon>Bacillales</taxon>
        <taxon>Paenibacillaceae</taxon>
        <taxon>Paenibacillus</taxon>
    </lineage>
</organism>
<comment type="caution">
    <text evidence="3">The sequence shown here is derived from an EMBL/GenBank/DDBJ whole genome shotgun (WGS) entry which is preliminary data.</text>
</comment>
<dbReference type="InterPro" id="IPR038765">
    <property type="entry name" value="Papain-like_cys_pep_sf"/>
</dbReference>
<feature type="chain" id="PRO_5036788316" description="Transglutaminase-like domain-containing protein" evidence="1">
    <location>
        <begin position="24"/>
        <end position="269"/>
    </location>
</feature>
<name>A0A916YWR4_9BACL</name>
<protein>
    <recommendedName>
        <fullName evidence="2">Transglutaminase-like domain-containing protein</fullName>
    </recommendedName>
</protein>
<dbReference type="RefSeq" id="WP_188992116.1">
    <property type="nucleotide sequence ID" value="NZ_BMHP01000002.1"/>
</dbReference>
<reference evidence="3" key="2">
    <citation type="submission" date="2020-09" db="EMBL/GenBank/DDBJ databases">
        <authorList>
            <person name="Sun Q."/>
            <person name="Zhou Y."/>
        </authorList>
    </citation>
    <scope>NUCLEOTIDE SEQUENCE</scope>
    <source>
        <strain evidence="3">CGMCC 1.15178</strain>
    </source>
</reference>